<evidence type="ECO:0000313" key="9">
    <source>
        <dbReference type="Proteomes" id="UP001165042"/>
    </source>
</evidence>
<feature type="transmembrane region" description="Helical" evidence="6">
    <location>
        <begin position="250"/>
        <end position="275"/>
    </location>
</feature>
<feature type="transmembrane region" description="Helical" evidence="6">
    <location>
        <begin position="338"/>
        <end position="361"/>
    </location>
</feature>
<dbReference type="Gene3D" id="1.20.1250.20">
    <property type="entry name" value="MFS general substrate transporter like domains"/>
    <property type="match status" value="1"/>
</dbReference>
<reference evidence="8" key="1">
    <citation type="submission" date="2023-02" db="EMBL/GenBank/DDBJ databases">
        <title>Actinokineospora globicatena NBRC 15670.</title>
        <authorList>
            <person name="Ichikawa N."/>
            <person name="Sato H."/>
            <person name="Tonouchi N."/>
        </authorList>
    </citation>
    <scope>NUCLEOTIDE SEQUENCE</scope>
    <source>
        <strain evidence="8">NBRC 15670</strain>
    </source>
</reference>
<dbReference type="InterPro" id="IPR011701">
    <property type="entry name" value="MFS"/>
</dbReference>
<evidence type="ECO:0000259" key="7">
    <source>
        <dbReference type="PROSITE" id="PS50850"/>
    </source>
</evidence>
<dbReference type="Pfam" id="PF07690">
    <property type="entry name" value="MFS_1"/>
    <property type="match status" value="1"/>
</dbReference>
<evidence type="ECO:0000256" key="2">
    <source>
        <dbReference type="ARBA" id="ARBA00022475"/>
    </source>
</evidence>
<dbReference type="PROSITE" id="PS50850">
    <property type="entry name" value="MFS"/>
    <property type="match status" value="2"/>
</dbReference>
<feature type="domain" description="Major facilitator superfamily (MFS) profile" evidence="7">
    <location>
        <begin position="217"/>
        <end position="406"/>
    </location>
</feature>
<feature type="transmembrane region" description="Helical" evidence="6">
    <location>
        <begin position="216"/>
        <end position="238"/>
    </location>
</feature>
<feature type="transmembrane region" description="Helical" evidence="6">
    <location>
        <begin position="307"/>
        <end position="326"/>
    </location>
</feature>
<keyword evidence="5 6" id="KW-0472">Membrane</keyword>
<evidence type="ECO:0000256" key="3">
    <source>
        <dbReference type="ARBA" id="ARBA00022692"/>
    </source>
</evidence>
<dbReference type="AlphaFoldDB" id="A0A9W6QRX5"/>
<feature type="transmembrane region" description="Helical" evidence="6">
    <location>
        <begin position="95"/>
        <end position="112"/>
    </location>
</feature>
<feature type="domain" description="Major facilitator superfamily (MFS) profile" evidence="7">
    <location>
        <begin position="1"/>
        <end position="190"/>
    </location>
</feature>
<organism evidence="8 9">
    <name type="scientific">Actinokineospora globicatena</name>
    <dbReference type="NCBI Taxonomy" id="103729"/>
    <lineage>
        <taxon>Bacteria</taxon>
        <taxon>Bacillati</taxon>
        <taxon>Actinomycetota</taxon>
        <taxon>Actinomycetes</taxon>
        <taxon>Pseudonocardiales</taxon>
        <taxon>Pseudonocardiaceae</taxon>
        <taxon>Actinokineospora</taxon>
    </lineage>
</organism>
<dbReference type="PANTHER" id="PTHR23513">
    <property type="entry name" value="INTEGRAL MEMBRANE EFFLUX PROTEIN-RELATED"/>
    <property type="match status" value="1"/>
</dbReference>
<accession>A0A9W6QRX5</accession>
<dbReference type="InterPro" id="IPR020846">
    <property type="entry name" value="MFS_dom"/>
</dbReference>
<dbReference type="CDD" id="cd06173">
    <property type="entry name" value="MFS_MefA_like"/>
    <property type="match status" value="1"/>
</dbReference>
<keyword evidence="4 6" id="KW-1133">Transmembrane helix</keyword>
<evidence type="ECO:0000256" key="4">
    <source>
        <dbReference type="ARBA" id="ARBA00022989"/>
    </source>
</evidence>
<sequence>MRRLPLVALLAAVGLSACGSVMTMLAVPWFVLATTGSAAKTGLTAGAEVVGTVVAALLAGPMVDRFGRRAVSVASDLVAAAVVAMIPLLHATVGLPFGALIALAVALGMASAPGTTARKSMMPGLIALTGVGGERAASGYDGVARGAWMLGSPLAGVLIAVLGPQSVLLVDAATFLASAALVRLFVPLVGGDAEPESGGYLTRLRRGMAYVRGDRLMLWIVVMVSVTNLLDAAFYAVLMPVFAQDVLHSSIALGVMSGVFSSAALAGSLTFAVVGPRLPRRLTFALAFLLSGAPRFVVLALGTPLPLVLALFAVLGLGVGAINPLLGVTQYERVPESVLPMVVGVMYAGAYCGMPLGAALAGLSVEALGLTPTLWTAATLYLAITLAPLLAPTWREMDNRKTLVRA</sequence>
<comment type="subcellular location">
    <subcellularLocation>
        <location evidence="1">Cell membrane</location>
        <topology evidence="1">Multi-pass membrane protein</topology>
    </subcellularLocation>
</comment>
<comment type="caution">
    <text evidence="8">The sequence shown here is derived from an EMBL/GenBank/DDBJ whole genome shotgun (WGS) entry which is preliminary data.</text>
</comment>
<feature type="transmembrane region" description="Helical" evidence="6">
    <location>
        <begin position="70"/>
        <end position="89"/>
    </location>
</feature>
<dbReference type="GO" id="GO:0005886">
    <property type="term" value="C:plasma membrane"/>
    <property type="evidence" value="ECO:0007669"/>
    <property type="project" value="UniProtKB-SubCell"/>
</dbReference>
<feature type="transmembrane region" description="Helical" evidence="6">
    <location>
        <begin position="43"/>
        <end position="63"/>
    </location>
</feature>
<dbReference type="EMBL" id="BSSD01000011">
    <property type="protein sequence ID" value="GLW95010.1"/>
    <property type="molecule type" value="Genomic_DNA"/>
</dbReference>
<protein>
    <submittedName>
        <fullName evidence="8">MFS transporter</fullName>
    </submittedName>
</protein>
<gene>
    <name evidence="8" type="ORF">Aglo03_58260</name>
</gene>
<keyword evidence="9" id="KW-1185">Reference proteome</keyword>
<evidence type="ECO:0000313" key="8">
    <source>
        <dbReference type="EMBL" id="GLW95010.1"/>
    </source>
</evidence>
<evidence type="ECO:0000256" key="5">
    <source>
        <dbReference type="ARBA" id="ARBA00023136"/>
    </source>
</evidence>
<feature type="transmembrane region" description="Helical" evidence="6">
    <location>
        <begin position="282"/>
        <end position="301"/>
    </location>
</feature>
<dbReference type="GO" id="GO:0022857">
    <property type="term" value="F:transmembrane transporter activity"/>
    <property type="evidence" value="ECO:0007669"/>
    <property type="project" value="InterPro"/>
</dbReference>
<keyword evidence="2" id="KW-1003">Cell membrane</keyword>
<feature type="transmembrane region" description="Helical" evidence="6">
    <location>
        <begin position="373"/>
        <end position="391"/>
    </location>
</feature>
<dbReference type="RefSeq" id="WP_285612910.1">
    <property type="nucleotide sequence ID" value="NZ_BSSD01000011.1"/>
</dbReference>
<evidence type="ECO:0000256" key="1">
    <source>
        <dbReference type="ARBA" id="ARBA00004651"/>
    </source>
</evidence>
<evidence type="ECO:0000256" key="6">
    <source>
        <dbReference type="SAM" id="Phobius"/>
    </source>
</evidence>
<dbReference type="PANTHER" id="PTHR23513:SF11">
    <property type="entry name" value="STAPHYLOFERRIN A TRANSPORTER"/>
    <property type="match status" value="1"/>
</dbReference>
<keyword evidence="3 6" id="KW-0812">Transmembrane</keyword>
<dbReference type="SUPFAM" id="SSF103473">
    <property type="entry name" value="MFS general substrate transporter"/>
    <property type="match status" value="1"/>
</dbReference>
<name>A0A9W6QRX5_9PSEU</name>
<proteinExistence type="predicted"/>
<dbReference type="PROSITE" id="PS51257">
    <property type="entry name" value="PROKAR_LIPOPROTEIN"/>
    <property type="match status" value="1"/>
</dbReference>
<dbReference type="InterPro" id="IPR036259">
    <property type="entry name" value="MFS_trans_sf"/>
</dbReference>
<dbReference type="Proteomes" id="UP001165042">
    <property type="component" value="Unassembled WGS sequence"/>
</dbReference>